<evidence type="ECO:0000256" key="2">
    <source>
        <dbReference type="ARBA" id="ARBA00022448"/>
    </source>
</evidence>
<dbReference type="EMBL" id="AP018786">
    <property type="protein sequence ID" value="BBF23572.1"/>
    <property type="molecule type" value="Genomic_DNA"/>
</dbReference>
<evidence type="ECO:0000256" key="4">
    <source>
        <dbReference type="ARBA" id="ARBA00022741"/>
    </source>
</evidence>
<dbReference type="PROSITE" id="PS50893">
    <property type="entry name" value="ABC_TRANSPORTER_2"/>
    <property type="match status" value="1"/>
</dbReference>
<keyword evidence="8" id="KW-1185">Reference proteome</keyword>
<evidence type="ECO:0000259" key="6">
    <source>
        <dbReference type="PROSITE" id="PS50893"/>
    </source>
</evidence>
<protein>
    <submittedName>
        <fullName evidence="7">ATP-binding protein</fullName>
    </submittedName>
</protein>
<dbReference type="InterPro" id="IPR050683">
    <property type="entry name" value="Bact_Polysacc_Export_ATP-bd"/>
</dbReference>
<dbReference type="InterPro" id="IPR015860">
    <property type="entry name" value="ABC_transpr_TagH-like"/>
</dbReference>
<dbReference type="Pfam" id="PF00005">
    <property type="entry name" value="ABC_tran"/>
    <property type="match status" value="1"/>
</dbReference>
<dbReference type="PANTHER" id="PTHR46743:SF2">
    <property type="entry name" value="TEICHOIC ACIDS EXPORT ATP-BINDING PROTEIN TAGH"/>
    <property type="match status" value="1"/>
</dbReference>
<feature type="domain" description="ABC transporter" evidence="6">
    <location>
        <begin position="2"/>
        <end position="221"/>
    </location>
</feature>
<dbReference type="CDD" id="cd03220">
    <property type="entry name" value="ABC_KpsT_Wzt"/>
    <property type="match status" value="1"/>
</dbReference>
<evidence type="ECO:0000256" key="5">
    <source>
        <dbReference type="ARBA" id="ARBA00022840"/>
    </source>
</evidence>
<accession>A0A2Z6IBD2</accession>
<dbReference type="AlphaFoldDB" id="A0A2Z6IBD2"/>
<organism evidence="7 8">
    <name type="scientific">Sutterella megalosphaeroides</name>
    <dbReference type="NCBI Taxonomy" id="2494234"/>
    <lineage>
        <taxon>Bacteria</taxon>
        <taxon>Pseudomonadati</taxon>
        <taxon>Pseudomonadota</taxon>
        <taxon>Betaproteobacteria</taxon>
        <taxon>Burkholderiales</taxon>
        <taxon>Sutterellaceae</taxon>
        <taxon>Sutterella</taxon>
    </lineage>
</organism>
<dbReference type="RefSeq" id="WP_120177163.1">
    <property type="nucleotide sequence ID" value="NZ_AP018786.1"/>
</dbReference>
<dbReference type="SUPFAM" id="SSF52540">
    <property type="entry name" value="P-loop containing nucleoside triphosphate hydrolases"/>
    <property type="match status" value="1"/>
</dbReference>
<gene>
    <name evidence="7" type="primary">rkpS</name>
    <name evidence="7" type="ORF">SUTMEG_14630</name>
</gene>
<keyword evidence="2" id="KW-0813">Transport</keyword>
<dbReference type="GO" id="GO:0140359">
    <property type="term" value="F:ABC-type transporter activity"/>
    <property type="evidence" value="ECO:0007669"/>
    <property type="project" value="InterPro"/>
</dbReference>
<dbReference type="SMART" id="SM00382">
    <property type="entry name" value="AAA"/>
    <property type="match status" value="1"/>
</dbReference>
<dbReference type="Proteomes" id="UP000271003">
    <property type="component" value="Chromosome"/>
</dbReference>
<comment type="similarity">
    <text evidence="1">Belongs to the ABC transporter superfamily.</text>
</comment>
<evidence type="ECO:0000256" key="3">
    <source>
        <dbReference type="ARBA" id="ARBA00022475"/>
    </source>
</evidence>
<dbReference type="InterPro" id="IPR003439">
    <property type="entry name" value="ABC_transporter-like_ATP-bd"/>
</dbReference>
<dbReference type="OrthoDB" id="9778870at2"/>
<keyword evidence="5 7" id="KW-0067">ATP-binding</keyword>
<name>A0A2Z6IBD2_9BURK</name>
<dbReference type="PROSITE" id="PS00211">
    <property type="entry name" value="ABC_TRANSPORTER_1"/>
    <property type="match status" value="1"/>
</dbReference>
<dbReference type="InterPro" id="IPR017871">
    <property type="entry name" value="ABC_transporter-like_CS"/>
</dbReference>
<keyword evidence="4" id="KW-0547">Nucleotide-binding</keyword>
<keyword evidence="3" id="KW-0472">Membrane</keyword>
<evidence type="ECO:0000256" key="1">
    <source>
        <dbReference type="ARBA" id="ARBA00005417"/>
    </source>
</evidence>
<dbReference type="Gene3D" id="3.40.50.300">
    <property type="entry name" value="P-loop containing nucleotide triphosphate hydrolases"/>
    <property type="match status" value="1"/>
</dbReference>
<keyword evidence="3" id="KW-1003">Cell membrane</keyword>
<evidence type="ECO:0000313" key="7">
    <source>
        <dbReference type="EMBL" id="BBF23572.1"/>
    </source>
</evidence>
<sequence>MIELQNVCKRYRVKSGWHTVLDNVNLKIEEGKSIGILGVNGAGKSTMIRILGGAERPDSGRVIRTSRVSWPIGFAGCFHGSLTGRENLRFVARVYGADIRKVTEYVEDFAELGDYMDMPVKTYSSGMRSKLAFGLSMAIGFDFYLIDEAYSVGDAAFRRKADAALEAKKATSTLIFVSHSMGAVRQNCVCGAVLNAGRLEYFPDVEDAIRSYTEICNAKRS</sequence>
<evidence type="ECO:0000313" key="8">
    <source>
        <dbReference type="Proteomes" id="UP000271003"/>
    </source>
</evidence>
<dbReference type="GO" id="GO:0005524">
    <property type="term" value="F:ATP binding"/>
    <property type="evidence" value="ECO:0007669"/>
    <property type="project" value="UniProtKB-KW"/>
</dbReference>
<dbReference type="InterPro" id="IPR027417">
    <property type="entry name" value="P-loop_NTPase"/>
</dbReference>
<dbReference type="KEGG" id="sutt:SUTMEG_14630"/>
<dbReference type="PANTHER" id="PTHR46743">
    <property type="entry name" value="TEICHOIC ACIDS EXPORT ATP-BINDING PROTEIN TAGH"/>
    <property type="match status" value="1"/>
</dbReference>
<dbReference type="InterPro" id="IPR003593">
    <property type="entry name" value="AAA+_ATPase"/>
</dbReference>
<reference evidence="7 8" key="1">
    <citation type="journal article" date="2018" name="Int. J. Syst. Evol. Microbiol.">
        <title>Mesosutterella multiformis gen. nov., sp. nov., a member of the family Sutterellaceae and Sutterella megalosphaeroides sp. nov., isolated from human faeces.</title>
        <authorList>
            <person name="Sakamoto M."/>
            <person name="Ikeyama N."/>
            <person name="Kunihiro T."/>
            <person name="Iino T."/>
            <person name="Yuki M."/>
            <person name="Ohkuma M."/>
        </authorList>
    </citation>
    <scope>NUCLEOTIDE SEQUENCE [LARGE SCALE GENOMIC DNA]</scope>
    <source>
        <strain evidence="7 8">6FBBBH3</strain>
    </source>
</reference>
<dbReference type="GO" id="GO:0016887">
    <property type="term" value="F:ATP hydrolysis activity"/>
    <property type="evidence" value="ECO:0007669"/>
    <property type="project" value="InterPro"/>
</dbReference>
<dbReference type="GO" id="GO:0016020">
    <property type="term" value="C:membrane"/>
    <property type="evidence" value="ECO:0007669"/>
    <property type="project" value="InterPro"/>
</dbReference>
<proteinExistence type="inferred from homology"/>